<name>A0AAV5UV76_9BILA</name>
<proteinExistence type="predicted"/>
<dbReference type="Proteomes" id="UP001432322">
    <property type="component" value="Unassembled WGS sequence"/>
</dbReference>
<keyword evidence="2" id="KW-1185">Reference proteome</keyword>
<gene>
    <name evidence="1" type="ORF">PFISCL1PPCAC_1400</name>
</gene>
<comment type="caution">
    <text evidence="1">The sequence shown here is derived from an EMBL/GenBank/DDBJ whole genome shotgun (WGS) entry which is preliminary data.</text>
</comment>
<protein>
    <submittedName>
        <fullName evidence="1">Uncharacterized protein</fullName>
    </submittedName>
</protein>
<feature type="non-terminal residue" evidence="1">
    <location>
        <position position="1"/>
    </location>
</feature>
<reference evidence="1" key="1">
    <citation type="submission" date="2023-10" db="EMBL/GenBank/DDBJ databases">
        <title>Genome assembly of Pristionchus species.</title>
        <authorList>
            <person name="Yoshida K."/>
            <person name="Sommer R.J."/>
        </authorList>
    </citation>
    <scope>NUCLEOTIDE SEQUENCE</scope>
    <source>
        <strain evidence="1">RS5133</strain>
    </source>
</reference>
<dbReference type="EMBL" id="BTSY01000001">
    <property type="protein sequence ID" value="GMT10103.1"/>
    <property type="molecule type" value="Genomic_DNA"/>
</dbReference>
<evidence type="ECO:0000313" key="1">
    <source>
        <dbReference type="EMBL" id="GMT10103.1"/>
    </source>
</evidence>
<organism evidence="1 2">
    <name type="scientific">Pristionchus fissidentatus</name>
    <dbReference type="NCBI Taxonomy" id="1538716"/>
    <lineage>
        <taxon>Eukaryota</taxon>
        <taxon>Metazoa</taxon>
        <taxon>Ecdysozoa</taxon>
        <taxon>Nematoda</taxon>
        <taxon>Chromadorea</taxon>
        <taxon>Rhabditida</taxon>
        <taxon>Rhabditina</taxon>
        <taxon>Diplogasteromorpha</taxon>
        <taxon>Diplogasteroidea</taxon>
        <taxon>Neodiplogasteridae</taxon>
        <taxon>Pristionchus</taxon>
    </lineage>
</organism>
<sequence length="236" mass="27361">AMAGRFFEWLLKHKVDDMEDFINSSSSALILCNESTICSPTDEFRIPAFIVFEELMEEFSKNIISPKLRAFLIHLLGLFYHDNTISERNYNEKLHEYLNRQYTLPEDVRNPLAIDGTFHVLPSSIKLWIFTSLLTNSGRNIIPIEQKSIGHDNFGNEYYLIDGGHLYIKYGKGLQDKVEKVESNEINPGNRPCYSLEDHIRKSSNTTTWKLLSSSKEELDIAIAFLRRFKEYNIAN</sequence>
<evidence type="ECO:0000313" key="2">
    <source>
        <dbReference type="Proteomes" id="UP001432322"/>
    </source>
</evidence>
<dbReference type="AlphaFoldDB" id="A0AAV5UV76"/>
<accession>A0AAV5UV76</accession>
<feature type="non-terminal residue" evidence="1">
    <location>
        <position position="236"/>
    </location>
</feature>